<evidence type="ECO:0000256" key="6">
    <source>
        <dbReference type="ARBA" id="ARBA00022884"/>
    </source>
</evidence>
<keyword evidence="1 7" id="KW-0820">tRNA-binding</keyword>
<dbReference type="GO" id="GO:0002938">
    <property type="term" value="P:tRNA guanine ribose methylation"/>
    <property type="evidence" value="ECO:0007669"/>
    <property type="project" value="UniProtKB-UniRule"/>
</dbReference>
<dbReference type="SUPFAM" id="SSF75217">
    <property type="entry name" value="alpha/beta knot"/>
    <property type="match status" value="1"/>
</dbReference>
<evidence type="ECO:0000313" key="9">
    <source>
        <dbReference type="EMBL" id="PZX13826.1"/>
    </source>
</evidence>
<organism evidence="9 10">
    <name type="scientific">Breznakibacter xylanolyticus</name>
    <dbReference type="NCBI Taxonomy" id="990"/>
    <lineage>
        <taxon>Bacteria</taxon>
        <taxon>Pseudomonadati</taxon>
        <taxon>Bacteroidota</taxon>
        <taxon>Bacteroidia</taxon>
        <taxon>Marinilabiliales</taxon>
        <taxon>Marinilabiliaceae</taxon>
        <taxon>Breznakibacter</taxon>
    </lineage>
</organism>
<dbReference type="PANTHER" id="PTHR43453:SF1">
    <property type="entry name" value="TRNA_RRNA METHYLTRANSFERASE SPOU TYPE DOMAIN-CONTAINING PROTEIN"/>
    <property type="match status" value="1"/>
</dbReference>
<dbReference type="GO" id="GO:0141100">
    <property type="term" value="F:tRNA (guanine(18)-2'-O)-methyltransferase activity"/>
    <property type="evidence" value="ECO:0007669"/>
    <property type="project" value="UniProtKB-UniRule"/>
</dbReference>
<gene>
    <name evidence="7" type="primary">trmH</name>
    <name evidence="9" type="ORF">LX69_02506</name>
</gene>
<dbReference type="PANTHER" id="PTHR43453">
    <property type="entry name" value="RRNA METHYLASE-LIKE"/>
    <property type="match status" value="1"/>
</dbReference>
<accession>A0A2W7NKV3</accession>
<sequence length="241" mass="27715">MSRMMSRIPPQALSQVVNHFRSFLTDQRIELIDRNLSNRTRYLTVVLEDLFQPQNGSAVLRTCDCFGIQDVHVIETRNRFKVNAEVVRGATRWIDLHRYRHESDNTLKTIQHLKTQGYRVVATSPHAPDADLEQFDLSAGKVALVFGTEREGISPVVQAHADELIKIPMVGFTESFNISVSVAIILHVLTTALRKSDLPWQLSDQEKLSLLYAWYRNSLKTPELIERRFFSQLGIEERIEI</sequence>
<keyword evidence="5 7" id="KW-0819">tRNA processing</keyword>
<comment type="catalytic activity">
    <reaction evidence="7">
        <text>guanosine(18) in tRNA + S-adenosyl-L-methionine = 2'-O-methylguanosine(18) in tRNA + S-adenosyl-L-homocysteine + H(+)</text>
        <dbReference type="Rhea" id="RHEA:20077"/>
        <dbReference type="Rhea" id="RHEA-COMP:10190"/>
        <dbReference type="Rhea" id="RHEA-COMP:10192"/>
        <dbReference type="ChEBI" id="CHEBI:15378"/>
        <dbReference type="ChEBI" id="CHEBI:57856"/>
        <dbReference type="ChEBI" id="CHEBI:59789"/>
        <dbReference type="ChEBI" id="CHEBI:74269"/>
        <dbReference type="ChEBI" id="CHEBI:74445"/>
        <dbReference type="EC" id="2.1.1.34"/>
    </reaction>
</comment>
<dbReference type="EC" id="2.1.1.34" evidence="7"/>
<keyword evidence="3 7" id="KW-0808">Transferase</keyword>
<feature type="binding site" evidence="7">
    <location>
        <position position="167"/>
    </location>
    <ligand>
        <name>S-adenosyl-L-methionine</name>
        <dbReference type="ChEBI" id="CHEBI:59789"/>
    </ligand>
</feature>
<evidence type="ECO:0000313" key="10">
    <source>
        <dbReference type="Proteomes" id="UP000249239"/>
    </source>
</evidence>
<dbReference type="InterPro" id="IPR001537">
    <property type="entry name" value="SpoU_MeTrfase"/>
</dbReference>
<dbReference type="HAMAP" id="MF_02060">
    <property type="entry name" value="tRNA_methyltr_TrmH"/>
    <property type="match status" value="1"/>
</dbReference>
<comment type="caution">
    <text evidence="7">Lacks conserved residue(s) required for the propagation of feature annotation.</text>
</comment>
<evidence type="ECO:0000256" key="3">
    <source>
        <dbReference type="ARBA" id="ARBA00022679"/>
    </source>
</evidence>
<dbReference type="InterPro" id="IPR033671">
    <property type="entry name" value="TrmH"/>
</dbReference>
<dbReference type="Gene3D" id="3.40.1280.10">
    <property type="match status" value="1"/>
</dbReference>
<evidence type="ECO:0000256" key="4">
    <source>
        <dbReference type="ARBA" id="ARBA00022691"/>
    </source>
</evidence>
<keyword evidence="2 7" id="KW-0489">Methyltransferase</keyword>
<keyword evidence="10" id="KW-1185">Reference proteome</keyword>
<proteinExistence type="inferred from homology"/>
<feature type="domain" description="tRNA/rRNA methyltransferase SpoU type" evidence="8">
    <location>
        <begin position="43"/>
        <end position="187"/>
    </location>
</feature>
<dbReference type="InterPro" id="IPR029026">
    <property type="entry name" value="tRNA_m1G_MTases_N"/>
</dbReference>
<evidence type="ECO:0000259" key="8">
    <source>
        <dbReference type="Pfam" id="PF00588"/>
    </source>
</evidence>
<dbReference type="Proteomes" id="UP000249239">
    <property type="component" value="Unassembled WGS sequence"/>
</dbReference>
<evidence type="ECO:0000256" key="1">
    <source>
        <dbReference type="ARBA" id="ARBA00022555"/>
    </source>
</evidence>
<feature type="binding site" evidence="7">
    <location>
        <position position="123"/>
    </location>
    <ligand>
        <name>S-adenosyl-L-methionine</name>
        <dbReference type="ChEBI" id="CHEBI:59789"/>
    </ligand>
</feature>
<protein>
    <recommendedName>
        <fullName evidence="7">tRNA (guanosine(18)-2'-O)-methyltransferase</fullName>
        <ecNumber evidence="7">2.1.1.34</ecNumber>
    </recommendedName>
    <alternativeName>
        <fullName evidence="7">tRNA [Gm18] methyltransferase</fullName>
    </alternativeName>
</protein>
<comment type="similarity">
    <text evidence="7">Belongs to the class IV-like SAM-binding methyltransferase superfamily. RNA methyltransferase TrmH family.</text>
</comment>
<evidence type="ECO:0000256" key="5">
    <source>
        <dbReference type="ARBA" id="ARBA00022694"/>
    </source>
</evidence>
<comment type="function">
    <text evidence="7">Catalyzes the 2'-O methylation of guanosine at position 18 in tRNA.</text>
</comment>
<reference evidence="9 10" key="1">
    <citation type="submission" date="2018-06" db="EMBL/GenBank/DDBJ databases">
        <title>Genomic Encyclopedia of Archaeal and Bacterial Type Strains, Phase II (KMG-II): from individual species to whole genera.</title>
        <authorList>
            <person name="Goeker M."/>
        </authorList>
    </citation>
    <scope>NUCLEOTIDE SEQUENCE [LARGE SCALE GENOMIC DNA]</scope>
    <source>
        <strain evidence="9 10">DSM 6779</strain>
    </source>
</reference>
<keyword evidence="4 7" id="KW-0949">S-adenosyl-L-methionine</keyword>
<name>A0A2W7NKV3_9BACT</name>
<dbReference type="CDD" id="cd18092">
    <property type="entry name" value="SpoU-like_TrmH"/>
    <property type="match status" value="1"/>
</dbReference>
<dbReference type="InterPro" id="IPR029028">
    <property type="entry name" value="Alpha/beta_knot_MTases"/>
</dbReference>
<dbReference type="AlphaFoldDB" id="A0A2W7NKV3"/>
<dbReference type="GO" id="GO:0000049">
    <property type="term" value="F:tRNA binding"/>
    <property type="evidence" value="ECO:0007669"/>
    <property type="project" value="UniProtKB-UniRule"/>
</dbReference>
<keyword evidence="6 7" id="KW-0694">RNA-binding</keyword>
<evidence type="ECO:0000256" key="7">
    <source>
        <dbReference type="HAMAP-Rule" id="MF_02060"/>
    </source>
</evidence>
<dbReference type="EMBL" id="QKZK01000022">
    <property type="protein sequence ID" value="PZX13826.1"/>
    <property type="molecule type" value="Genomic_DNA"/>
</dbReference>
<dbReference type="Pfam" id="PF00588">
    <property type="entry name" value="SpoU_methylase"/>
    <property type="match status" value="1"/>
</dbReference>
<evidence type="ECO:0000256" key="2">
    <source>
        <dbReference type="ARBA" id="ARBA00022603"/>
    </source>
</evidence>
<comment type="caution">
    <text evidence="9">The sequence shown here is derived from an EMBL/GenBank/DDBJ whole genome shotgun (WGS) entry which is preliminary data.</text>
</comment>